<protein>
    <submittedName>
        <fullName evidence="1">Uncharacterized protein</fullName>
    </submittedName>
</protein>
<reference evidence="1 2" key="1">
    <citation type="submission" date="2016-03" db="EMBL/GenBank/DDBJ databases">
        <title>EvidentialGene: Evidence-directed Construction of Genes on Genomes.</title>
        <authorList>
            <person name="Gilbert D.G."/>
            <person name="Choi J.-H."/>
            <person name="Mockaitis K."/>
            <person name="Colbourne J."/>
            <person name="Pfrender M."/>
        </authorList>
    </citation>
    <scope>NUCLEOTIDE SEQUENCE [LARGE SCALE GENOMIC DNA]</scope>
    <source>
        <strain evidence="1 2">Xinb3</strain>
        <tissue evidence="1">Complete organism</tissue>
    </source>
</reference>
<evidence type="ECO:0000313" key="2">
    <source>
        <dbReference type="Proteomes" id="UP000076858"/>
    </source>
</evidence>
<dbReference type="AlphaFoldDB" id="A0A164UNV5"/>
<accession>A0A164UNV5</accession>
<keyword evidence="2" id="KW-1185">Reference proteome</keyword>
<evidence type="ECO:0000313" key="1">
    <source>
        <dbReference type="EMBL" id="KZS11536.1"/>
    </source>
</evidence>
<sequence>MYIMEQVQWARENSSSVFKGEIALSRLLTLGARQQTNGCTMETEGRCFCSSQ</sequence>
<proteinExistence type="predicted"/>
<comment type="caution">
    <text evidence="1">The sequence shown here is derived from an EMBL/GenBank/DDBJ whole genome shotgun (WGS) entry which is preliminary data.</text>
</comment>
<dbReference type="EMBL" id="LRGB01001579">
    <property type="protein sequence ID" value="KZS11536.1"/>
    <property type="molecule type" value="Genomic_DNA"/>
</dbReference>
<name>A0A164UNV5_9CRUS</name>
<dbReference type="Proteomes" id="UP000076858">
    <property type="component" value="Unassembled WGS sequence"/>
</dbReference>
<gene>
    <name evidence="1" type="ORF">APZ42_023694</name>
</gene>
<organism evidence="1 2">
    <name type="scientific">Daphnia magna</name>
    <dbReference type="NCBI Taxonomy" id="35525"/>
    <lineage>
        <taxon>Eukaryota</taxon>
        <taxon>Metazoa</taxon>
        <taxon>Ecdysozoa</taxon>
        <taxon>Arthropoda</taxon>
        <taxon>Crustacea</taxon>
        <taxon>Branchiopoda</taxon>
        <taxon>Diplostraca</taxon>
        <taxon>Cladocera</taxon>
        <taxon>Anomopoda</taxon>
        <taxon>Daphniidae</taxon>
        <taxon>Daphnia</taxon>
    </lineage>
</organism>